<feature type="transmembrane region" description="Helical" evidence="8">
    <location>
        <begin position="268"/>
        <end position="291"/>
    </location>
</feature>
<dbReference type="RefSeq" id="WP_227231524.1">
    <property type="nucleotide sequence ID" value="NZ_JAJCVJ010000004.1"/>
</dbReference>
<protein>
    <submittedName>
        <fullName evidence="11">ArnT family glycosyltransferase</fullName>
        <ecNumber evidence="11">2.4.-.-</ecNumber>
    </submittedName>
</protein>
<feature type="transmembrane region" description="Helical" evidence="8">
    <location>
        <begin position="344"/>
        <end position="364"/>
    </location>
</feature>
<keyword evidence="4 11" id="KW-0808">Transferase</keyword>
<dbReference type="GO" id="GO:0016757">
    <property type="term" value="F:glycosyltransferase activity"/>
    <property type="evidence" value="ECO:0007669"/>
    <property type="project" value="UniProtKB-KW"/>
</dbReference>
<reference evidence="11 12" key="1">
    <citation type="journal article" date="2019" name="Int. J. Syst. Evol. Microbiol.">
        <title>The Global Catalogue of Microorganisms (GCM) 10K type strain sequencing project: providing services to taxonomists for standard genome sequencing and annotation.</title>
        <authorList>
            <consortium name="The Broad Institute Genomics Platform"/>
            <consortium name="The Broad Institute Genome Sequencing Center for Infectious Disease"/>
            <person name="Wu L."/>
            <person name="Ma J."/>
        </authorList>
    </citation>
    <scope>NUCLEOTIDE SEQUENCE [LARGE SCALE GENOMIC DNA]</scope>
    <source>
        <strain evidence="11 12">CGMCC 1.12237</strain>
    </source>
</reference>
<dbReference type="Pfam" id="PF25230">
    <property type="entry name" value="DUF7846"/>
    <property type="match status" value="1"/>
</dbReference>
<keyword evidence="3 11" id="KW-0328">Glycosyltransferase</keyword>
<evidence type="ECO:0000256" key="6">
    <source>
        <dbReference type="ARBA" id="ARBA00022989"/>
    </source>
</evidence>
<feature type="transmembrane region" description="Helical" evidence="8">
    <location>
        <begin position="468"/>
        <end position="487"/>
    </location>
</feature>
<dbReference type="PANTHER" id="PTHR33908">
    <property type="entry name" value="MANNOSYLTRANSFERASE YKCB-RELATED"/>
    <property type="match status" value="1"/>
</dbReference>
<evidence type="ECO:0000313" key="11">
    <source>
        <dbReference type="EMBL" id="MFC5367073.1"/>
    </source>
</evidence>
<accession>A0ABD5RAT9</accession>
<keyword evidence="7 8" id="KW-0472">Membrane</keyword>
<dbReference type="EMBL" id="JBHSKX010000001">
    <property type="protein sequence ID" value="MFC5367073.1"/>
    <property type="molecule type" value="Genomic_DNA"/>
</dbReference>
<dbReference type="GO" id="GO:0008610">
    <property type="term" value="P:lipid biosynthetic process"/>
    <property type="evidence" value="ECO:0007669"/>
    <property type="project" value="UniProtKB-ARBA"/>
</dbReference>
<dbReference type="InterPro" id="IPR050297">
    <property type="entry name" value="LipidA_mod_glycosyltrf_83"/>
</dbReference>
<dbReference type="PANTHER" id="PTHR33908:SF11">
    <property type="entry name" value="MEMBRANE PROTEIN"/>
    <property type="match status" value="1"/>
</dbReference>
<name>A0ABD5RAT9_9EURY</name>
<evidence type="ECO:0000259" key="9">
    <source>
        <dbReference type="Pfam" id="PF13231"/>
    </source>
</evidence>
<feature type="transmembrane region" description="Helical" evidence="8">
    <location>
        <begin position="177"/>
        <end position="195"/>
    </location>
</feature>
<feature type="transmembrane region" description="Helical" evidence="8">
    <location>
        <begin position="24"/>
        <end position="46"/>
    </location>
</feature>
<feature type="transmembrane region" description="Helical" evidence="8">
    <location>
        <begin position="118"/>
        <end position="143"/>
    </location>
</feature>
<dbReference type="Proteomes" id="UP001596201">
    <property type="component" value="Unassembled WGS sequence"/>
</dbReference>
<evidence type="ECO:0000256" key="1">
    <source>
        <dbReference type="ARBA" id="ARBA00004651"/>
    </source>
</evidence>
<dbReference type="EC" id="2.4.-.-" evidence="11"/>
<dbReference type="Pfam" id="PF13231">
    <property type="entry name" value="PMT_2"/>
    <property type="match status" value="1"/>
</dbReference>
<keyword evidence="6 8" id="KW-1133">Transmembrane helix</keyword>
<feature type="domain" description="DUF7846" evidence="10">
    <location>
        <begin position="521"/>
        <end position="707"/>
    </location>
</feature>
<keyword evidence="5 8" id="KW-0812">Transmembrane</keyword>
<evidence type="ECO:0000256" key="4">
    <source>
        <dbReference type="ARBA" id="ARBA00022679"/>
    </source>
</evidence>
<comment type="subcellular location">
    <subcellularLocation>
        <location evidence="1">Cell membrane</location>
        <topology evidence="1">Multi-pass membrane protein</topology>
    </subcellularLocation>
</comment>
<evidence type="ECO:0000313" key="12">
    <source>
        <dbReference type="Proteomes" id="UP001596201"/>
    </source>
</evidence>
<evidence type="ECO:0000259" key="10">
    <source>
        <dbReference type="Pfam" id="PF25230"/>
    </source>
</evidence>
<evidence type="ECO:0000256" key="7">
    <source>
        <dbReference type="ARBA" id="ARBA00023136"/>
    </source>
</evidence>
<comment type="caution">
    <text evidence="11">The sequence shown here is derived from an EMBL/GenBank/DDBJ whole genome shotgun (WGS) entry which is preliminary data.</text>
</comment>
<dbReference type="InterPro" id="IPR038731">
    <property type="entry name" value="RgtA/B/C-like"/>
</dbReference>
<dbReference type="InterPro" id="IPR057168">
    <property type="entry name" value="DUF7846"/>
</dbReference>
<feature type="transmembrane region" description="Helical" evidence="8">
    <location>
        <begin position="396"/>
        <end position="417"/>
    </location>
</feature>
<feature type="transmembrane region" description="Helical" evidence="8">
    <location>
        <begin position="437"/>
        <end position="456"/>
    </location>
</feature>
<sequence length="768" mass="81440">MVHPLDALGDRIASPRSDRLTRTLPLVVALLGGLVVFVFASDLFAYHSVNDDEGVYLLQAAMLLDGHLFLRPGEFGLAVRPWFFVVDETAAVADAGAVGGPGSADLRLYSKYSPGAPAMFALGKLVGDAHLALAGVACGTTYFTYRLTADFTDRVTGLVAGLLLVGTPLFLLTSSVFLSYAPATVLNLAFAVCYVRAVRHRHRGWALAAGVAVGLAFFTRQYTAVLFALPFVSHRCWALWRAWRVRRGGRSSADAGGGAGNDRFRETLVLSLAIAVPGLAFVALTLGYNAVVTGDALTFPYKAFGPEDGIGFGERELLGYDRNYTPALAASATLAALAELGGEWTVAAPLGTGLALVGAGWFLLRDVVRARRGPGRLGESVGGDETVGDHLPAETLGLLLLGLVPTVVLGNAYFWGTLNGLTNGLIDLLGPYYHFDLLLPLSAFGAVALVRGWRGLRSALYTRYDRRTATAGLLAVLLVSAPVLAVAESRAVGDPVAENRLRTENLATTYEPIRETDFDRAVVLTADPYGDWQQHPFQYLRNDPGFDGPVVYATEDDPERDLRVLTATNRTPYRFTYQGDWTGATTPVESTLQRLRVVSGESVSAETTLGVPDGMRAVSIRLASDDGSARYETLRVGDGSNGTGSVGDTNAITVRWQVTPESVRVTNVPPATDPGSVGVPTPAGASEVDLIVTFVDGAGGSVTYRQTVTVGTQAATDGETERSVQVVWPPETVVCELTTDCGSEERWVGPEGDYPDGVGVATNATATA</sequence>
<evidence type="ECO:0000256" key="3">
    <source>
        <dbReference type="ARBA" id="ARBA00022676"/>
    </source>
</evidence>
<dbReference type="GO" id="GO:0005886">
    <property type="term" value="C:plasma membrane"/>
    <property type="evidence" value="ECO:0007669"/>
    <property type="project" value="UniProtKB-SubCell"/>
</dbReference>
<evidence type="ECO:0000256" key="5">
    <source>
        <dbReference type="ARBA" id="ARBA00022692"/>
    </source>
</evidence>
<evidence type="ECO:0000256" key="8">
    <source>
        <dbReference type="SAM" id="Phobius"/>
    </source>
</evidence>
<feature type="transmembrane region" description="Helical" evidence="8">
    <location>
        <begin position="155"/>
        <end position="171"/>
    </location>
</feature>
<proteinExistence type="predicted"/>
<organism evidence="11 12">
    <name type="scientific">Salinirubrum litoreum</name>
    <dbReference type="NCBI Taxonomy" id="1126234"/>
    <lineage>
        <taxon>Archaea</taxon>
        <taxon>Methanobacteriati</taxon>
        <taxon>Methanobacteriota</taxon>
        <taxon>Stenosarchaea group</taxon>
        <taxon>Halobacteria</taxon>
        <taxon>Halobacteriales</taxon>
        <taxon>Haloferacaceae</taxon>
        <taxon>Salinirubrum</taxon>
    </lineage>
</organism>
<dbReference type="AlphaFoldDB" id="A0ABD5RAT9"/>
<gene>
    <name evidence="11" type="ORF">ACFPJ5_08980</name>
</gene>
<feature type="domain" description="Glycosyltransferase RgtA/B/C/D-like" evidence="9">
    <location>
        <begin position="140"/>
        <end position="242"/>
    </location>
</feature>
<keyword evidence="2" id="KW-1003">Cell membrane</keyword>
<evidence type="ECO:0000256" key="2">
    <source>
        <dbReference type="ARBA" id="ARBA00022475"/>
    </source>
</evidence>
<keyword evidence="12" id="KW-1185">Reference proteome</keyword>